<name>A0A8S5QAR5_9CAUD</name>
<evidence type="ECO:0000313" key="1">
    <source>
        <dbReference type="EMBL" id="DAE16462.1"/>
    </source>
</evidence>
<organism evidence="1">
    <name type="scientific">Siphoviridae sp. ctyNQ5</name>
    <dbReference type="NCBI Taxonomy" id="2825745"/>
    <lineage>
        <taxon>Viruses</taxon>
        <taxon>Duplodnaviria</taxon>
        <taxon>Heunggongvirae</taxon>
        <taxon>Uroviricota</taxon>
        <taxon>Caudoviricetes</taxon>
    </lineage>
</organism>
<proteinExistence type="predicted"/>
<dbReference type="EMBL" id="BK015625">
    <property type="protein sequence ID" value="DAE16462.1"/>
    <property type="molecule type" value="Genomic_DNA"/>
</dbReference>
<sequence length="59" mass="6571">MNQSMLILDTPENCECCLCMGGITLACTVCRAKGKIIEDPFSKPWWCPLIPLNPEKEGK</sequence>
<accession>A0A8S5QAR5</accession>
<reference evidence="1" key="1">
    <citation type="journal article" date="2021" name="Proc. Natl. Acad. Sci. U.S.A.">
        <title>A Catalog of Tens of Thousands of Viruses from Human Metagenomes Reveals Hidden Associations with Chronic Diseases.</title>
        <authorList>
            <person name="Tisza M.J."/>
            <person name="Buck C.B."/>
        </authorList>
    </citation>
    <scope>NUCLEOTIDE SEQUENCE</scope>
    <source>
        <strain evidence="1">CtyNQ5</strain>
    </source>
</reference>
<protein>
    <submittedName>
        <fullName evidence="1">Uncharacterized protein</fullName>
    </submittedName>
</protein>